<keyword evidence="1" id="KW-0675">Receptor</keyword>
<evidence type="ECO:0000313" key="1">
    <source>
        <dbReference type="EMBL" id="JAT49382.1"/>
    </source>
</evidence>
<dbReference type="InterPro" id="IPR011990">
    <property type="entry name" value="TPR-like_helical_dom_sf"/>
</dbReference>
<dbReference type="SUPFAM" id="SSF81901">
    <property type="entry name" value="HCP-like"/>
    <property type="match status" value="1"/>
</dbReference>
<gene>
    <name evidence="1" type="primary">crlf3_0</name>
    <name evidence="1" type="ORF">g.18955</name>
</gene>
<accession>A0A1D1Y412</accession>
<dbReference type="EMBL" id="GDJX01018554">
    <property type="protein sequence ID" value="JAT49382.1"/>
    <property type="molecule type" value="Transcribed_RNA"/>
</dbReference>
<organism evidence="1">
    <name type="scientific">Anthurium amnicola</name>
    <dbReference type="NCBI Taxonomy" id="1678845"/>
    <lineage>
        <taxon>Eukaryota</taxon>
        <taxon>Viridiplantae</taxon>
        <taxon>Streptophyta</taxon>
        <taxon>Embryophyta</taxon>
        <taxon>Tracheophyta</taxon>
        <taxon>Spermatophyta</taxon>
        <taxon>Magnoliopsida</taxon>
        <taxon>Liliopsida</taxon>
        <taxon>Araceae</taxon>
        <taxon>Pothoideae</taxon>
        <taxon>Potheae</taxon>
        <taxon>Anthurium</taxon>
    </lineage>
</organism>
<dbReference type="SUPFAM" id="SSF144232">
    <property type="entry name" value="HIT/MYND zinc finger-like"/>
    <property type="match status" value="1"/>
</dbReference>
<proteinExistence type="predicted"/>
<sequence length="318" mass="35576">MSTVIRACFMSFGSLLKKQGKIEKPPSENLRNLIPEDFEEFTPSSSFNENNRGSSIINVSKKKGALPPVVSEVTTLLSEADTSNDFEKSVELLEKATTLGSACAAAKLGLVYHGGSTDAGVNPDYPSAAAYYLLALKLIYMIPNDKWDMSLLLEVIAGLSEIFRKQMHRKRDGDIWMSGIRAMNHIEDTLRDPSSTKNLKQRELQKCKAIRIHINYCRGLTSEFDNEYSEATKYYEICKRIGECNFKTADKLVGKSQSKIKELKNKIPKVKPICVSCDYEPKELSDIWKLLVCSKCQVVAACSRECLTTHIATHAKKS</sequence>
<protein>
    <submittedName>
        <fullName evidence="1">Cytokine receptor-like factor 3</fullName>
    </submittedName>
</protein>
<name>A0A1D1Y412_9ARAE</name>
<dbReference type="AlphaFoldDB" id="A0A1D1Y412"/>
<reference evidence="1" key="1">
    <citation type="submission" date="2015-07" db="EMBL/GenBank/DDBJ databases">
        <title>Transcriptome Assembly of Anthurium amnicola.</title>
        <authorList>
            <person name="Suzuki J."/>
        </authorList>
    </citation>
    <scope>NUCLEOTIDE SEQUENCE</scope>
</reference>
<dbReference type="Gene3D" id="1.25.40.10">
    <property type="entry name" value="Tetratricopeptide repeat domain"/>
    <property type="match status" value="1"/>
</dbReference>